<dbReference type="Gene3D" id="2.40.33.20">
    <property type="entry name" value="PK beta-barrel domain-like"/>
    <property type="match status" value="1"/>
</dbReference>
<name>A0A2S5IW40_9MICC</name>
<reference evidence="2 3" key="1">
    <citation type="journal article" date="2014" name="Int. J. Syst. Evol. Microbiol.">
        <title>Arthrobacter pityocampae sp. nov., isolated from Thaumetopoea pityocampa (Lep., Thaumetopoeidae).</title>
        <authorList>
            <person name="Ince I.A."/>
            <person name="Demirbag Z."/>
            <person name="Kati H."/>
        </authorList>
    </citation>
    <scope>NUCLEOTIDE SEQUENCE [LARGE SCALE GENOMIC DNA]</scope>
    <source>
        <strain evidence="2 3">Tp2</strain>
    </source>
</reference>
<evidence type="ECO:0000313" key="3">
    <source>
        <dbReference type="Proteomes" id="UP000239297"/>
    </source>
</evidence>
<dbReference type="RefSeq" id="WP_104122166.1">
    <property type="nucleotide sequence ID" value="NZ_PRKW01000005.1"/>
</dbReference>
<dbReference type="InterPro" id="IPR005303">
    <property type="entry name" value="MOCOS_middle"/>
</dbReference>
<dbReference type="Proteomes" id="UP000239297">
    <property type="component" value="Unassembled WGS sequence"/>
</dbReference>
<dbReference type="OrthoDB" id="9793178at2"/>
<dbReference type="PANTHER" id="PTHR36930">
    <property type="entry name" value="METAL-SULFUR CLUSTER BIOSYNTHESIS PROTEINS YUAD-RELATED"/>
    <property type="match status" value="1"/>
</dbReference>
<comment type="caution">
    <text evidence="2">The sequence shown here is derived from an EMBL/GenBank/DDBJ whole genome shotgun (WGS) entry which is preliminary data.</text>
</comment>
<sequence>MPHHGTPVGRVRALYRYPVKSTSGQPLVTAAVTPSGLEHDRRWAVYTHDGGIASGKRTRRFRPVPGLLDWAAELDGPDGVPVLRSPAGVPYRVDDPAASEALTSRFGQQLTLREGTTVQHHDESPLHLVTTSSLAALADLLGGAVEERRFRPNIVLDTGSAPLFLERDWAGVELAIGDHVVITVDAGMPRCTMIDQPQAGMDAGPRALRTLAVHNGLEFGVQARVERSGAISVGDPVTLRGTPS</sequence>
<dbReference type="InterPro" id="IPR011037">
    <property type="entry name" value="Pyrv_Knase-like_insert_dom_sf"/>
</dbReference>
<feature type="domain" description="MOSC" evidence="1">
    <location>
        <begin position="91"/>
        <end position="240"/>
    </location>
</feature>
<dbReference type="InterPro" id="IPR052716">
    <property type="entry name" value="MOSC_domain"/>
</dbReference>
<dbReference type="SUPFAM" id="SSF50800">
    <property type="entry name" value="PK beta-barrel domain-like"/>
    <property type="match status" value="1"/>
</dbReference>
<dbReference type="GO" id="GO:0030151">
    <property type="term" value="F:molybdenum ion binding"/>
    <property type="evidence" value="ECO:0007669"/>
    <property type="project" value="InterPro"/>
</dbReference>
<dbReference type="PANTHER" id="PTHR36930:SF1">
    <property type="entry name" value="MOSC DOMAIN-CONTAINING PROTEIN"/>
    <property type="match status" value="1"/>
</dbReference>
<accession>A0A2S5IW40</accession>
<dbReference type="Pfam" id="PF03473">
    <property type="entry name" value="MOSC"/>
    <property type="match status" value="1"/>
</dbReference>
<evidence type="ECO:0000313" key="2">
    <source>
        <dbReference type="EMBL" id="PPB48765.1"/>
    </source>
</evidence>
<gene>
    <name evidence="2" type="ORF">C4K88_13700</name>
</gene>
<dbReference type="EMBL" id="PRKW01000005">
    <property type="protein sequence ID" value="PPB48765.1"/>
    <property type="molecule type" value="Genomic_DNA"/>
</dbReference>
<proteinExistence type="predicted"/>
<protein>
    <recommendedName>
        <fullName evidence="1">MOSC domain-containing protein</fullName>
    </recommendedName>
</protein>
<dbReference type="Pfam" id="PF03476">
    <property type="entry name" value="MOSC_N"/>
    <property type="match status" value="1"/>
</dbReference>
<dbReference type="PROSITE" id="PS51340">
    <property type="entry name" value="MOSC"/>
    <property type="match status" value="1"/>
</dbReference>
<keyword evidence="3" id="KW-1185">Reference proteome</keyword>
<organism evidence="2 3">
    <name type="scientific">Arthrobacter pityocampae</name>
    <dbReference type="NCBI Taxonomy" id="547334"/>
    <lineage>
        <taxon>Bacteria</taxon>
        <taxon>Bacillati</taxon>
        <taxon>Actinomycetota</taxon>
        <taxon>Actinomycetes</taxon>
        <taxon>Micrococcales</taxon>
        <taxon>Micrococcaceae</taxon>
        <taxon>Arthrobacter</taxon>
    </lineage>
</organism>
<dbReference type="GO" id="GO:0003824">
    <property type="term" value="F:catalytic activity"/>
    <property type="evidence" value="ECO:0007669"/>
    <property type="project" value="InterPro"/>
</dbReference>
<dbReference type="AlphaFoldDB" id="A0A2S5IW40"/>
<dbReference type="GO" id="GO:0030170">
    <property type="term" value="F:pyridoxal phosphate binding"/>
    <property type="evidence" value="ECO:0007669"/>
    <property type="project" value="InterPro"/>
</dbReference>
<dbReference type="InterPro" id="IPR005302">
    <property type="entry name" value="MoCF_Sase_C"/>
</dbReference>
<evidence type="ECO:0000259" key="1">
    <source>
        <dbReference type="PROSITE" id="PS51340"/>
    </source>
</evidence>